<reference evidence="1 2" key="1">
    <citation type="submission" date="2012-05" db="EMBL/GenBank/DDBJ databases">
        <title>Recombination and specialization in a pathogen metapopulation.</title>
        <authorList>
            <person name="Gardiner A."/>
            <person name="Kemen E."/>
            <person name="Schultz-Larsen T."/>
            <person name="MacLean D."/>
            <person name="Van Oosterhout C."/>
            <person name="Jones J.D.G."/>
        </authorList>
    </citation>
    <scope>NUCLEOTIDE SEQUENCE [LARGE SCALE GENOMIC DNA]</scope>
    <source>
        <strain evidence="1 2">Ac Nc2</strain>
    </source>
</reference>
<protein>
    <submittedName>
        <fullName evidence="1">Uncharacterized protein</fullName>
    </submittedName>
</protein>
<proteinExistence type="predicted"/>
<gene>
    <name evidence="1" type="ORF">BN9_080590</name>
</gene>
<dbReference type="AlphaFoldDB" id="A0A024GJL7"/>
<organism evidence="1 2">
    <name type="scientific">Albugo candida</name>
    <dbReference type="NCBI Taxonomy" id="65357"/>
    <lineage>
        <taxon>Eukaryota</taxon>
        <taxon>Sar</taxon>
        <taxon>Stramenopiles</taxon>
        <taxon>Oomycota</taxon>
        <taxon>Peronosporomycetes</taxon>
        <taxon>Albuginales</taxon>
        <taxon>Albuginaceae</taxon>
        <taxon>Albugo</taxon>
    </lineage>
</organism>
<evidence type="ECO:0000313" key="1">
    <source>
        <dbReference type="EMBL" id="CCI47090.1"/>
    </source>
</evidence>
<accession>A0A024GJL7</accession>
<evidence type="ECO:0000313" key="2">
    <source>
        <dbReference type="Proteomes" id="UP000053237"/>
    </source>
</evidence>
<sequence>MTLLVMSLILRSQEKMVIGCPHFACGCCEKSAKQGGRAQSAKSQSFRMVGESSVSHVLSTTTTAVSLHFDAFNVKERSNDRLKMCLNRFPARFLSIEITGNQCTERSLRFPRFYQLWNFPMAQFVAYW</sequence>
<comment type="caution">
    <text evidence="1">The sequence shown here is derived from an EMBL/GenBank/DDBJ whole genome shotgun (WGS) entry which is preliminary data.</text>
</comment>
<dbReference type="InParanoid" id="A0A024GJL7"/>
<dbReference type="EMBL" id="CAIX01000151">
    <property type="protein sequence ID" value="CCI47090.1"/>
    <property type="molecule type" value="Genomic_DNA"/>
</dbReference>
<name>A0A024GJL7_9STRA</name>
<dbReference type="Proteomes" id="UP000053237">
    <property type="component" value="Unassembled WGS sequence"/>
</dbReference>
<keyword evidence="2" id="KW-1185">Reference proteome</keyword>